<name>A0A7V8VDV8_9BACT</name>
<dbReference type="GO" id="GO:0050043">
    <property type="term" value="F:lactate racemase activity"/>
    <property type="evidence" value="ECO:0007669"/>
    <property type="project" value="InterPro"/>
</dbReference>
<sequence length="408" mass="44184">MVEGRQPVELRIGEQLWRVEIAAERCVPLRRAIPSPPAGSPAELIRAALEQPRRFVPLRQAVTPGDRIAIVLDPDLPAIGELLEEVIRHLHSAGIASEAITILTPPQASTHWQTDLPECCRLVQREQHDPGDRSRLAYLASTAGGRRLYLNRTLIDADFVIVLSGRRYDPRTGYAGAETAIFPDLADAETRSAFAGRFRSSAPRPEADSLRSEAAEVVGLLGLPLFVQVIEGEGDQVQEVIAGLAESCQEGIARQDARWRAAVAEEADTVVATVTGSTGRLRFADLALAAASAARVARKGGRIAILTQAAPDLGAGASLLRTLDDPQQAPRQLERLRPDDWAACRLWAQAAFHCSLFLASQYPDAVVEELFATPLHSPVQLQRLLDAGGQVLFLPDAHKLMVTVSSQT</sequence>
<dbReference type="Pfam" id="PF09861">
    <property type="entry name" value="Lar_N"/>
    <property type="match status" value="1"/>
</dbReference>
<dbReference type="InterPro" id="IPR043166">
    <property type="entry name" value="LarA-like_C"/>
</dbReference>
<dbReference type="PANTHER" id="PTHR33171:SF17">
    <property type="entry name" value="LARA-LIKE N-TERMINAL DOMAIN-CONTAINING PROTEIN"/>
    <property type="match status" value="1"/>
</dbReference>
<proteinExistence type="predicted"/>
<dbReference type="PANTHER" id="PTHR33171">
    <property type="entry name" value="LAR_N DOMAIN-CONTAINING PROTEIN"/>
    <property type="match status" value="1"/>
</dbReference>
<dbReference type="InterPro" id="IPR018657">
    <property type="entry name" value="LarA-like_N"/>
</dbReference>
<gene>
    <name evidence="2" type="ORF">H0921_08745</name>
</gene>
<feature type="domain" description="LarA-like N-terminal" evidence="1">
    <location>
        <begin position="13"/>
        <end position="190"/>
    </location>
</feature>
<dbReference type="AlphaFoldDB" id="A0A7V8VDV8"/>
<reference evidence="2 3" key="1">
    <citation type="submission" date="2020-07" db="EMBL/GenBank/DDBJ databases">
        <title>Thermogemmata thermophila gen. nov., sp. nov., a novel moderate thermophilic planctomycete from a Kamchatka hot spring.</title>
        <authorList>
            <person name="Elcheninov A.G."/>
            <person name="Podosokorskaya O.A."/>
            <person name="Kovaleva O.L."/>
            <person name="Novikov A."/>
            <person name="Bonch-Osmolovskaya E.A."/>
            <person name="Toshchakov S.V."/>
            <person name="Kublanov I.V."/>
        </authorList>
    </citation>
    <scope>NUCLEOTIDE SEQUENCE [LARGE SCALE GENOMIC DNA]</scope>
    <source>
        <strain evidence="2 3">2918</strain>
    </source>
</reference>
<accession>A0A7V8VDV8</accession>
<dbReference type="Proteomes" id="UP000542342">
    <property type="component" value="Unassembled WGS sequence"/>
</dbReference>
<comment type="caution">
    <text evidence="2">The sequence shown here is derived from an EMBL/GenBank/DDBJ whole genome shotgun (WGS) entry which is preliminary data.</text>
</comment>
<dbReference type="EMBL" id="JACEFB010000005">
    <property type="protein sequence ID" value="MBA2226244.1"/>
    <property type="molecule type" value="Genomic_DNA"/>
</dbReference>
<dbReference type="Gene3D" id="3.40.50.11440">
    <property type="match status" value="1"/>
</dbReference>
<dbReference type="InterPro" id="IPR048068">
    <property type="entry name" value="LarA-like"/>
</dbReference>
<dbReference type="RefSeq" id="WP_194537689.1">
    <property type="nucleotide sequence ID" value="NZ_JACEFB010000005.1"/>
</dbReference>
<evidence type="ECO:0000259" key="1">
    <source>
        <dbReference type="Pfam" id="PF09861"/>
    </source>
</evidence>
<evidence type="ECO:0000313" key="3">
    <source>
        <dbReference type="Proteomes" id="UP000542342"/>
    </source>
</evidence>
<organism evidence="2 3">
    <name type="scientific">Thermogemmata fonticola</name>
    <dbReference type="NCBI Taxonomy" id="2755323"/>
    <lineage>
        <taxon>Bacteria</taxon>
        <taxon>Pseudomonadati</taxon>
        <taxon>Planctomycetota</taxon>
        <taxon>Planctomycetia</taxon>
        <taxon>Gemmatales</taxon>
        <taxon>Gemmataceae</taxon>
        <taxon>Thermogemmata</taxon>
    </lineage>
</organism>
<evidence type="ECO:0000313" key="2">
    <source>
        <dbReference type="EMBL" id="MBA2226244.1"/>
    </source>
</evidence>
<keyword evidence="3" id="KW-1185">Reference proteome</keyword>
<dbReference type="Gene3D" id="3.90.226.30">
    <property type="match status" value="1"/>
</dbReference>
<protein>
    <submittedName>
        <fullName evidence="2">DUF2088 domain-containing protein</fullName>
    </submittedName>
</protein>